<reference evidence="2" key="2">
    <citation type="submission" date="2025-08" db="UniProtKB">
        <authorList>
            <consortium name="Ensembl"/>
        </authorList>
    </citation>
    <scope>IDENTIFICATION</scope>
</reference>
<protein>
    <submittedName>
        <fullName evidence="2">Uncharacterized protein</fullName>
    </submittedName>
</protein>
<evidence type="ECO:0000256" key="1">
    <source>
        <dbReference type="SAM" id="MobiDB-lite"/>
    </source>
</evidence>
<keyword evidence="3" id="KW-1185">Reference proteome</keyword>
<evidence type="ECO:0000313" key="3">
    <source>
        <dbReference type="Proteomes" id="UP000472266"/>
    </source>
</evidence>
<accession>A0A672VAD3</accession>
<reference evidence="2" key="3">
    <citation type="submission" date="2025-09" db="UniProtKB">
        <authorList>
            <consortium name="Ensembl"/>
        </authorList>
    </citation>
    <scope>IDENTIFICATION</scope>
</reference>
<dbReference type="Proteomes" id="UP000472266">
    <property type="component" value="Chromosome 8"/>
</dbReference>
<sequence length="125" mass="13469">MLFQPHTDVTAPEHPVTRGKNNSNGFYQSFTHQGRGDILAGPSLHTDVAGGNVTSTIPRRSARLKVLHASTVIAPLYLPGDVVPGSLVRTGNSEKIKASASRAFILPSRDREAPCLLTFWLPKPS</sequence>
<proteinExistence type="predicted"/>
<organism evidence="2 3">
    <name type="scientific">Strigops habroptila</name>
    <name type="common">Kakapo</name>
    <dbReference type="NCBI Taxonomy" id="2489341"/>
    <lineage>
        <taxon>Eukaryota</taxon>
        <taxon>Metazoa</taxon>
        <taxon>Chordata</taxon>
        <taxon>Craniata</taxon>
        <taxon>Vertebrata</taxon>
        <taxon>Euteleostomi</taxon>
        <taxon>Archelosauria</taxon>
        <taxon>Archosauria</taxon>
        <taxon>Dinosauria</taxon>
        <taxon>Saurischia</taxon>
        <taxon>Theropoda</taxon>
        <taxon>Coelurosauria</taxon>
        <taxon>Aves</taxon>
        <taxon>Neognathae</taxon>
        <taxon>Neoaves</taxon>
        <taxon>Telluraves</taxon>
        <taxon>Australaves</taxon>
        <taxon>Psittaciformes</taxon>
        <taxon>Psittacidae</taxon>
        <taxon>Strigops</taxon>
    </lineage>
</organism>
<dbReference type="Ensembl" id="ENSSHBT00005027965.1">
    <property type="protein sequence ID" value="ENSSHBP00005023487.1"/>
    <property type="gene ID" value="ENSSHBG00005019691.1"/>
</dbReference>
<dbReference type="AlphaFoldDB" id="A0A672VAD3"/>
<evidence type="ECO:0000313" key="2">
    <source>
        <dbReference type="Ensembl" id="ENSSHBP00005023487.1"/>
    </source>
</evidence>
<feature type="region of interest" description="Disordered" evidence="1">
    <location>
        <begin position="1"/>
        <end position="25"/>
    </location>
</feature>
<name>A0A672VAD3_STRHB</name>
<dbReference type="InParanoid" id="A0A672VAD3"/>
<reference evidence="2 3" key="1">
    <citation type="submission" date="2019-11" db="EMBL/GenBank/DDBJ databases">
        <title>Strigops habroptila (kakapo) genome, bStrHab1, primary haplotype, v2.</title>
        <authorList>
            <person name="Jarvis E.D."/>
            <person name="Howard J."/>
            <person name="Rhie A."/>
            <person name="Phillippy A."/>
            <person name="Korlach J."/>
            <person name="Digby A."/>
            <person name="Iorns D."/>
            <person name="Eason D."/>
            <person name="Robertson B."/>
            <person name="Raemaekers T."/>
            <person name="Howe K."/>
            <person name="Lewin H."/>
            <person name="Damas J."/>
            <person name="Hastie A."/>
            <person name="Tracey A."/>
            <person name="Chow W."/>
            <person name="Fedrigo O."/>
        </authorList>
    </citation>
    <scope>NUCLEOTIDE SEQUENCE [LARGE SCALE GENOMIC DNA]</scope>
</reference>